<keyword evidence="7" id="KW-0997">Cell inner membrane</keyword>
<feature type="transmembrane region" description="Helical" evidence="18">
    <location>
        <begin position="51"/>
        <end position="73"/>
    </location>
</feature>
<dbReference type="GO" id="GO:0017004">
    <property type="term" value="P:cytochrome complex assembly"/>
    <property type="evidence" value="ECO:0007669"/>
    <property type="project" value="TreeGrafter"/>
</dbReference>
<evidence type="ECO:0000256" key="4">
    <source>
        <dbReference type="ARBA" id="ARBA00019425"/>
    </source>
</evidence>
<evidence type="ECO:0000256" key="1">
    <source>
        <dbReference type="ARBA" id="ARBA00004050"/>
    </source>
</evidence>
<keyword evidence="14 17" id="KW-0408">Iron</keyword>
<gene>
    <name evidence="19" type="primary">sdhD</name>
    <name evidence="19" type="ORF">EJO50_03425</name>
</gene>
<dbReference type="Pfam" id="PF01127">
    <property type="entry name" value="Sdh_cyt"/>
    <property type="match status" value="1"/>
</dbReference>
<dbReference type="AlphaFoldDB" id="A0A3S8ZQ81"/>
<evidence type="ECO:0000256" key="11">
    <source>
        <dbReference type="ARBA" id="ARBA00022723"/>
    </source>
</evidence>
<dbReference type="PANTHER" id="PTHR38689:SF1">
    <property type="entry name" value="SUCCINATE DEHYDROGENASE HYDROPHOBIC MEMBRANE ANCHOR SUBUNIT"/>
    <property type="match status" value="1"/>
</dbReference>
<proteinExistence type="predicted"/>
<dbReference type="CDD" id="cd03494">
    <property type="entry name" value="SQR_TypeC_SdhD"/>
    <property type="match status" value="1"/>
</dbReference>
<evidence type="ECO:0000256" key="12">
    <source>
        <dbReference type="ARBA" id="ARBA00022982"/>
    </source>
</evidence>
<comment type="cofactor">
    <cofactor evidence="17">
        <name>heme</name>
        <dbReference type="ChEBI" id="CHEBI:30413"/>
    </cofactor>
    <text evidence="17">The heme is bound between the two transmembrane subunits.</text>
</comment>
<keyword evidence="15 18" id="KW-0472">Membrane</keyword>
<evidence type="ECO:0000256" key="13">
    <source>
        <dbReference type="ARBA" id="ARBA00022989"/>
    </source>
</evidence>
<dbReference type="PIRSF" id="PIRSF000169">
    <property type="entry name" value="SDH_D"/>
    <property type="match status" value="1"/>
</dbReference>
<comment type="function">
    <text evidence="1">Membrane-anchoring subunit of succinate dehydrogenase (SDH).</text>
</comment>
<evidence type="ECO:0000256" key="9">
    <source>
        <dbReference type="ARBA" id="ARBA00022617"/>
    </source>
</evidence>
<dbReference type="InterPro" id="IPR034804">
    <property type="entry name" value="SQR/QFR_C/D"/>
</dbReference>
<accession>A0A3S8ZQ81</accession>
<dbReference type="Proteomes" id="UP000282438">
    <property type="component" value="Chromosome"/>
</dbReference>
<dbReference type="EMBL" id="CP034433">
    <property type="protein sequence ID" value="AZN35619.1"/>
    <property type="molecule type" value="Genomic_DNA"/>
</dbReference>
<evidence type="ECO:0000313" key="19">
    <source>
        <dbReference type="EMBL" id="AZN35619.1"/>
    </source>
</evidence>
<keyword evidence="11 17" id="KW-0479">Metal-binding</keyword>
<evidence type="ECO:0000256" key="16">
    <source>
        <dbReference type="PIRSR" id="PIRSR000169-1"/>
    </source>
</evidence>
<keyword evidence="10 18" id="KW-0812">Transmembrane</keyword>
<evidence type="ECO:0000256" key="6">
    <source>
        <dbReference type="ARBA" id="ARBA00022475"/>
    </source>
</evidence>
<evidence type="ECO:0000256" key="5">
    <source>
        <dbReference type="ARBA" id="ARBA00022448"/>
    </source>
</evidence>
<dbReference type="Gene3D" id="1.20.1300.10">
    <property type="entry name" value="Fumarate reductase/succinate dehydrogenase, transmembrane subunit"/>
    <property type="match status" value="1"/>
</dbReference>
<dbReference type="SUPFAM" id="SSF81343">
    <property type="entry name" value="Fumarate reductase respiratory complex transmembrane subunits"/>
    <property type="match status" value="1"/>
</dbReference>
<dbReference type="PANTHER" id="PTHR38689">
    <property type="entry name" value="SUCCINATE DEHYDROGENASE HYDROPHOBIC MEMBRANE ANCHOR SUBUNIT"/>
    <property type="match status" value="1"/>
</dbReference>
<dbReference type="GO" id="GO:0046872">
    <property type="term" value="F:metal ion binding"/>
    <property type="evidence" value="ECO:0007669"/>
    <property type="project" value="UniProtKB-KW"/>
</dbReference>
<feature type="binding site" evidence="16">
    <location>
        <position position="83"/>
    </location>
    <ligand>
        <name>a ubiquinone</name>
        <dbReference type="ChEBI" id="CHEBI:16389"/>
    </ligand>
</feature>
<evidence type="ECO:0000256" key="15">
    <source>
        <dbReference type="ARBA" id="ARBA00023136"/>
    </source>
</evidence>
<feature type="transmembrane region" description="Helical" evidence="18">
    <location>
        <begin position="20"/>
        <end position="39"/>
    </location>
</feature>
<sequence>MVNRQVVGAHYGLKDWLIQRVTAVIMLVYTLGVVAFLLLADGASFEAWRQLFACTWVKVITTISLFALLWHAWVGVRDIWMDYFQHVGLRLTMHVLSLLWLAGSLVYMIKVVWGA</sequence>
<evidence type="ECO:0000256" key="7">
    <source>
        <dbReference type="ARBA" id="ARBA00022519"/>
    </source>
</evidence>
<dbReference type="RefSeq" id="WP_125971611.1">
    <property type="nucleotide sequence ID" value="NZ_CP034433.1"/>
</dbReference>
<dbReference type="OrthoDB" id="5612767at2"/>
<dbReference type="GO" id="GO:0009055">
    <property type="term" value="F:electron transfer activity"/>
    <property type="evidence" value="ECO:0007669"/>
    <property type="project" value="TreeGrafter"/>
</dbReference>
<dbReference type="NCBIfam" id="TIGR02968">
    <property type="entry name" value="succ_dehyd_anc"/>
    <property type="match status" value="1"/>
</dbReference>
<keyword evidence="8" id="KW-0816">Tricarboxylic acid cycle</keyword>
<comment type="subcellular location">
    <subcellularLocation>
        <location evidence="2">Cell inner membrane</location>
        <topology evidence="2">Multi-pass membrane protein</topology>
    </subcellularLocation>
</comment>
<dbReference type="GO" id="GO:0006099">
    <property type="term" value="P:tricarboxylic acid cycle"/>
    <property type="evidence" value="ECO:0007669"/>
    <property type="project" value="UniProtKB-UniPathway"/>
</dbReference>
<protein>
    <recommendedName>
        <fullName evidence="4">Succinate dehydrogenase hydrophobic membrane anchor subunit</fullName>
    </recommendedName>
</protein>
<keyword evidence="6" id="KW-1003">Cell membrane</keyword>
<evidence type="ECO:0000256" key="2">
    <source>
        <dbReference type="ARBA" id="ARBA00004429"/>
    </source>
</evidence>
<organism evidence="19 20">
    <name type="scientific">Iodobacter ciconiae</name>
    <dbReference type="NCBI Taxonomy" id="2496266"/>
    <lineage>
        <taxon>Bacteria</taxon>
        <taxon>Pseudomonadati</taxon>
        <taxon>Pseudomonadota</taxon>
        <taxon>Betaproteobacteria</taxon>
        <taxon>Neisseriales</taxon>
        <taxon>Chitinibacteraceae</taxon>
        <taxon>Iodobacter</taxon>
    </lineage>
</organism>
<keyword evidence="5" id="KW-0813">Transport</keyword>
<keyword evidence="20" id="KW-1185">Reference proteome</keyword>
<evidence type="ECO:0000256" key="8">
    <source>
        <dbReference type="ARBA" id="ARBA00022532"/>
    </source>
</evidence>
<dbReference type="InterPro" id="IPR000701">
    <property type="entry name" value="SuccDH_FuR_B_TM-su"/>
</dbReference>
<keyword evidence="13 18" id="KW-1133">Transmembrane helix</keyword>
<keyword evidence="12" id="KW-0249">Electron transport</keyword>
<name>A0A3S8ZQ81_9NEIS</name>
<keyword evidence="9 17" id="KW-0349">Heme</keyword>
<feature type="transmembrane region" description="Helical" evidence="18">
    <location>
        <begin position="93"/>
        <end position="113"/>
    </location>
</feature>
<reference evidence="19 20" key="1">
    <citation type="submission" date="2018-12" db="EMBL/GenBank/DDBJ databases">
        <title>Complete genome sequence of Iodobacter sp. H11R3.</title>
        <authorList>
            <person name="Bae J.-W."/>
        </authorList>
    </citation>
    <scope>NUCLEOTIDE SEQUENCE [LARGE SCALE GENOMIC DNA]</scope>
    <source>
        <strain evidence="19 20">H11R3</strain>
    </source>
</reference>
<evidence type="ECO:0000256" key="18">
    <source>
        <dbReference type="SAM" id="Phobius"/>
    </source>
</evidence>
<dbReference type="GO" id="GO:0020037">
    <property type="term" value="F:heme binding"/>
    <property type="evidence" value="ECO:0007669"/>
    <property type="project" value="InterPro"/>
</dbReference>
<dbReference type="InterPro" id="IPR014312">
    <property type="entry name" value="Succ_DH_anchor"/>
</dbReference>
<dbReference type="GO" id="GO:0005886">
    <property type="term" value="C:plasma membrane"/>
    <property type="evidence" value="ECO:0007669"/>
    <property type="project" value="UniProtKB-SubCell"/>
</dbReference>
<evidence type="ECO:0000256" key="3">
    <source>
        <dbReference type="ARBA" id="ARBA00005163"/>
    </source>
</evidence>
<comment type="pathway">
    <text evidence="3">Carbohydrate metabolism; tricarboxylic acid cycle.</text>
</comment>
<evidence type="ECO:0000256" key="14">
    <source>
        <dbReference type="ARBA" id="ARBA00023004"/>
    </source>
</evidence>
<feature type="binding site" description="axial binding residue" evidence="17">
    <location>
        <position position="71"/>
    </location>
    <ligand>
        <name>heme</name>
        <dbReference type="ChEBI" id="CHEBI:30413"/>
        <note>ligand shared with second transmembrane subunit</note>
    </ligand>
    <ligandPart>
        <name>Fe</name>
        <dbReference type="ChEBI" id="CHEBI:18248"/>
    </ligandPart>
</feature>
<evidence type="ECO:0000313" key="20">
    <source>
        <dbReference type="Proteomes" id="UP000282438"/>
    </source>
</evidence>
<dbReference type="KEGG" id="iod:EJO50_03425"/>
<evidence type="ECO:0000256" key="17">
    <source>
        <dbReference type="PIRSR" id="PIRSR000169-2"/>
    </source>
</evidence>
<evidence type="ECO:0000256" key="10">
    <source>
        <dbReference type="ARBA" id="ARBA00022692"/>
    </source>
</evidence>
<dbReference type="UniPathway" id="UPA00223"/>